<accession>A0ABR4A3J0</accession>
<dbReference type="Gene3D" id="1.10.10.410">
    <property type="match status" value="1"/>
</dbReference>
<dbReference type="InterPro" id="IPR023168">
    <property type="entry name" value="GatB_Yqey_C_2"/>
</dbReference>
<reference evidence="2 3" key="1">
    <citation type="submission" date="2024-09" db="EMBL/GenBank/DDBJ databases">
        <title>Rethinking Asexuality: The Enigmatic Case of Functional Sexual Genes in Lepraria (Stereocaulaceae).</title>
        <authorList>
            <person name="Doellman M."/>
            <person name="Sun Y."/>
            <person name="Barcenas-Pena A."/>
            <person name="Lumbsch H.T."/>
            <person name="Grewe F."/>
        </authorList>
    </citation>
    <scope>NUCLEOTIDE SEQUENCE [LARGE SCALE GENOMIC DNA]</scope>
    <source>
        <strain evidence="2 3">Mercado 3170</strain>
    </source>
</reference>
<dbReference type="EMBL" id="JBEFKJ010000021">
    <property type="protein sequence ID" value="KAL2040430.1"/>
    <property type="molecule type" value="Genomic_DNA"/>
</dbReference>
<keyword evidence="3" id="KW-1185">Reference proteome</keyword>
<dbReference type="InterPro" id="IPR019004">
    <property type="entry name" value="YqeY/Aim41"/>
</dbReference>
<dbReference type="InterPro" id="IPR003789">
    <property type="entry name" value="Asn/Gln_tRNA_amidoTrase-B-like"/>
</dbReference>
<gene>
    <name evidence="1" type="primary">AIM41</name>
    <name evidence="2" type="ORF">N7G274_006873</name>
</gene>
<dbReference type="PANTHER" id="PTHR28055">
    <property type="entry name" value="ALTERED INHERITANCE OF MITOCHONDRIA PROTEIN 41, MITOCHONDRIAL"/>
    <property type="match status" value="1"/>
</dbReference>
<keyword evidence="1" id="KW-0496">Mitochondrion</keyword>
<comment type="subcellular location">
    <subcellularLocation>
        <location evidence="1">Mitochondrion</location>
    </subcellularLocation>
</comment>
<dbReference type="Proteomes" id="UP001590950">
    <property type="component" value="Unassembled WGS sequence"/>
</dbReference>
<protein>
    <recommendedName>
        <fullName evidence="1">Altered inheritance of mitochondria protein 41</fullName>
    </recommendedName>
</protein>
<comment type="similarity">
    <text evidence="1">Belongs to the AIM41 family.</text>
</comment>
<evidence type="ECO:0000256" key="1">
    <source>
        <dbReference type="RuleBase" id="RU365099"/>
    </source>
</evidence>
<comment type="caution">
    <text evidence="2">The sequence shown here is derived from an EMBL/GenBank/DDBJ whole genome shotgun (WGS) entry which is preliminary data.</text>
</comment>
<dbReference type="Gene3D" id="1.10.1510.10">
    <property type="entry name" value="Uncharacterised protein YqeY/AIM41 PF09424, N-terminal domain"/>
    <property type="match status" value="1"/>
</dbReference>
<dbReference type="SUPFAM" id="SSF89095">
    <property type="entry name" value="GatB/YqeY motif"/>
    <property type="match status" value="1"/>
</dbReference>
<proteinExistence type="inferred from homology"/>
<sequence>MLLARSRYKPIRLLSQYSSSSTSPAPATAPLLVKIRNDLKAAMKAKDSSRLDVLRGLISEVTNAAKTSNPIVTDLQMVNMIRKRVKSSEAASEEFQNAKREDLKAREVAQIGVLQEYLPSRSLSEEDLTTMIQDVIGRMRTEGKDVRLGSVMKALVADSGGLNGQSVDMRNVSRLVNAMI</sequence>
<dbReference type="PANTHER" id="PTHR28055:SF1">
    <property type="entry name" value="ALTERED INHERITANCE OF MITOCHONDRIA PROTEIN 41, MITOCHONDRIAL"/>
    <property type="match status" value="1"/>
</dbReference>
<evidence type="ECO:0000313" key="2">
    <source>
        <dbReference type="EMBL" id="KAL2040430.1"/>
    </source>
</evidence>
<name>A0ABR4A3J0_9LECA</name>
<organism evidence="2 3">
    <name type="scientific">Stereocaulon virgatum</name>
    <dbReference type="NCBI Taxonomy" id="373712"/>
    <lineage>
        <taxon>Eukaryota</taxon>
        <taxon>Fungi</taxon>
        <taxon>Dikarya</taxon>
        <taxon>Ascomycota</taxon>
        <taxon>Pezizomycotina</taxon>
        <taxon>Lecanoromycetes</taxon>
        <taxon>OSLEUM clade</taxon>
        <taxon>Lecanoromycetidae</taxon>
        <taxon>Lecanorales</taxon>
        <taxon>Lecanorineae</taxon>
        <taxon>Stereocaulaceae</taxon>
        <taxon>Stereocaulon</taxon>
    </lineage>
</organism>
<evidence type="ECO:0000313" key="3">
    <source>
        <dbReference type="Proteomes" id="UP001590950"/>
    </source>
</evidence>
<dbReference type="InterPro" id="IPR042184">
    <property type="entry name" value="YqeY/Aim41_N"/>
</dbReference>
<dbReference type="Pfam" id="PF09424">
    <property type="entry name" value="YqeY"/>
    <property type="match status" value="1"/>
</dbReference>